<evidence type="ECO:0000256" key="2">
    <source>
        <dbReference type="ARBA" id="ARBA00006375"/>
    </source>
</evidence>
<sequence>MAGTYPTLGAALRGVGARNLWPRATWVAALAAKVPAYSLNWVAYQRLRRAELRRTRGRTPTPARDVFLGACAASISVCVMIPLDTVKVRMTTGNLGLPYAHVGEAIGTMLRTEGVLAFYRGLPPRLLSVVPMTALQFAAYEFGKRAIPRLEADAAATWARLTGKV</sequence>
<feature type="non-terminal residue" evidence="10">
    <location>
        <position position="165"/>
    </location>
</feature>
<evidence type="ECO:0000256" key="7">
    <source>
        <dbReference type="ARBA" id="ARBA00023136"/>
    </source>
</evidence>
<dbReference type="InterPro" id="IPR023395">
    <property type="entry name" value="MCP_dom_sf"/>
</dbReference>
<reference evidence="10 11" key="1">
    <citation type="journal article" date="2011" name="Proc. Natl. Acad. Sci. U.S.A.">
        <title>Niche of harmful alga Aureococcus anophagefferens revealed through ecogenomics.</title>
        <authorList>
            <person name="Gobler C.J."/>
            <person name="Berry D.L."/>
            <person name="Dyhrman S.T."/>
            <person name="Wilhelm S.W."/>
            <person name="Salamov A."/>
            <person name="Lobanov A.V."/>
            <person name="Zhang Y."/>
            <person name="Collier J.L."/>
            <person name="Wurch L.L."/>
            <person name="Kustka A.B."/>
            <person name="Dill B.D."/>
            <person name="Shah M."/>
            <person name="VerBerkmoes N.C."/>
            <person name="Kuo A."/>
            <person name="Terry A."/>
            <person name="Pangilinan J."/>
            <person name="Lindquist E.A."/>
            <person name="Lucas S."/>
            <person name="Paulsen I.T."/>
            <person name="Hattenrath-Lehmann T.K."/>
            <person name="Talmage S.C."/>
            <person name="Walker E.A."/>
            <person name="Koch F."/>
            <person name="Burson A.M."/>
            <person name="Marcoval M.A."/>
            <person name="Tang Y.Z."/>
            <person name="Lecleir G.R."/>
            <person name="Coyne K.J."/>
            <person name="Berg G.M."/>
            <person name="Bertrand E.M."/>
            <person name="Saito M.A."/>
            <person name="Gladyshev V.N."/>
            <person name="Grigoriev I.V."/>
        </authorList>
    </citation>
    <scope>NUCLEOTIDE SEQUENCE [LARGE SCALE GENOMIC DNA]</scope>
    <source>
        <strain evidence="11">CCMP 1984</strain>
    </source>
</reference>
<dbReference type="eggNOG" id="KOG0768">
    <property type="taxonomic scope" value="Eukaryota"/>
</dbReference>
<dbReference type="OrthoDB" id="270584at2759"/>
<feature type="repeat" description="Solcar" evidence="8">
    <location>
        <begin position="60"/>
        <end position="146"/>
    </location>
</feature>
<evidence type="ECO:0000256" key="4">
    <source>
        <dbReference type="ARBA" id="ARBA00022692"/>
    </source>
</evidence>
<dbReference type="EMBL" id="GL833736">
    <property type="protein sequence ID" value="EGB02181.1"/>
    <property type="molecule type" value="Genomic_DNA"/>
</dbReference>
<organism evidence="11">
    <name type="scientific">Aureococcus anophagefferens</name>
    <name type="common">Harmful bloom alga</name>
    <dbReference type="NCBI Taxonomy" id="44056"/>
    <lineage>
        <taxon>Eukaryota</taxon>
        <taxon>Sar</taxon>
        <taxon>Stramenopiles</taxon>
        <taxon>Ochrophyta</taxon>
        <taxon>Pelagophyceae</taxon>
        <taxon>Pelagomonadales</taxon>
        <taxon>Pelagomonadaceae</taxon>
        <taxon>Aureococcus</taxon>
    </lineage>
</organism>
<dbReference type="PANTHER" id="PTHR45667">
    <property type="entry name" value="S-ADENOSYLMETHIONINE MITOCHONDRIAL CARRIER PROTEIN"/>
    <property type="match status" value="1"/>
</dbReference>
<dbReference type="KEGG" id="aaf:AURANDRAFT_69122"/>
<keyword evidence="6" id="KW-1133">Transmembrane helix</keyword>
<evidence type="ECO:0000256" key="8">
    <source>
        <dbReference type="PROSITE-ProRule" id="PRU00282"/>
    </source>
</evidence>
<evidence type="ECO:0000256" key="9">
    <source>
        <dbReference type="RuleBase" id="RU000488"/>
    </source>
</evidence>
<name>F0YRS8_AURAN</name>
<keyword evidence="5" id="KW-0677">Repeat</keyword>
<dbReference type="SUPFAM" id="SSF103506">
    <property type="entry name" value="Mitochondrial carrier"/>
    <property type="match status" value="1"/>
</dbReference>
<dbReference type="AlphaFoldDB" id="F0YRS8"/>
<dbReference type="Pfam" id="PF00153">
    <property type="entry name" value="Mito_carr"/>
    <property type="match status" value="1"/>
</dbReference>
<comment type="subcellular location">
    <subcellularLocation>
        <location evidence="1">Membrane</location>
        <topology evidence="1">Multi-pass membrane protein</topology>
    </subcellularLocation>
</comment>
<comment type="similarity">
    <text evidence="2 9">Belongs to the mitochondrial carrier (TC 2.A.29) family.</text>
</comment>
<dbReference type="GeneID" id="20227254"/>
<dbReference type="PROSITE" id="PS50920">
    <property type="entry name" value="SOLCAR"/>
    <property type="match status" value="1"/>
</dbReference>
<dbReference type="InterPro" id="IPR018108">
    <property type="entry name" value="MCP_transmembrane"/>
</dbReference>
<dbReference type="GO" id="GO:0016020">
    <property type="term" value="C:membrane"/>
    <property type="evidence" value="ECO:0007669"/>
    <property type="project" value="UniProtKB-SubCell"/>
</dbReference>
<dbReference type="RefSeq" id="XP_009043121.1">
    <property type="nucleotide sequence ID" value="XM_009044873.1"/>
</dbReference>
<gene>
    <name evidence="10" type="ORF">AURANDRAFT_69122</name>
</gene>
<keyword evidence="4 8" id="KW-0812">Transmembrane</keyword>
<protein>
    <recommendedName>
        <fullName evidence="12">Mitochondrial carrier protein</fullName>
    </recommendedName>
</protein>
<evidence type="ECO:0000256" key="5">
    <source>
        <dbReference type="ARBA" id="ARBA00022737"/>
    </source>
</evidence>
<dbReference type="InParanoid" id="F0YRS8"/>
<proteinExistence type="inferred from homology"/>
<evidence type="ECO:0008006" key="12">
    <source>
        <dbReference type="Google" id="ProtNLM"/>
    </source>
</evidence>
<evidence type="ECO:0000256" key="1">
    <source>
        <dbReference type="ARBA" id="ARBA00004141"/>
    </source>
</evidence>
<evidence type="ECO:0000313" key="10">
    <source>
        <dbReference type="EMBL" id="EGB02181.1"/>
    </source>
</evidence>
<evidence type="ECO:0000256" key="3">
    <source>
        <dbReference type="ARBA" id="ARBA00022448"/>
    </source>
</evidence>
<keyword evidence="7 8" id="KW-0472">Membrane</keyword>
<dbReference type="Gene3D" id="1.50.40.10">
    <property type="entry name" value="Mitochondrial carrier domain"/>
    <property type="match status" value="1"/>
</dbReference>
<dbReference type="Proteomes" id="UP000002729">
    <property type="component" value="Unassembled WGS sequence"/>
</dbReference>
<keyword evidence="11" id="KW-1185">Reference proteome</keyword>
<keyword evidence="3 9" id="KW-0813">Transport</keyword>
<evidence type="ECO:0000256" key="6">
    <source>
        <dbReference type="ARBA" id="ARBA00022989"/>
    </source>
</evidence>
<evidence type="ECO:0000313" key="11">
    <source>
        <dbReference type="Proteomes" id="UP000002729"/>
    </source>
</evidence>
<accession>F0YRS8</accession>